<proteinExistence type="predicted"/>
<dbReference type="Pfam" id="PF13193">
    <property type="entry name" value="AMP-binding_C"/>
    <property type="match status" value="1"/>
</dbReference>
<dbReference type="InterPro" id="IPR000873">
    <property type="entry name" value="AMP-dep_synth/lig_dom"/>
</dbReference>
<dbReference type="EC" id="6.2.1.-" evidence="3"/>
<dbReference type="CDD" id="cd17631">
    <property type="entry name" value="FACL_FadD13-like"/>
    <property type="match status" value="1"/>
</dbReference>
<dbReference type="Pfam" id="PF00501">
    <property type="entry name" value="AMP-binding"/>
    <property type="match status" value="1"/>
</dbReference>
<dbReference type="Gene3D" id="3.40.50.12780">
    <property type="entry name" value="N-terminal domain of ligase-like"/>
    <property type="match status" value="1"/>
</dbReference>
<dbReference type="InterPro" id="IPR025110">
    <property type="entry name" value="AMP-bd_C"/>
</dbReference>
<keyword evidence="3" id="KW-0436">Ligase</keyword>
<name>A0ABX0SX46_9PSEU</name>
<organism evidence="3 4">
    <name type="scientific">Amycolatopsis viridis</name>
    <dbReference type="NCBI Taxonomy" id="185678"/>
    <lineage>
        <taxon>Bacteria</taxon>
        <taxon>Bacillati</taxon>
        <taxon>Actinomycetota</taxon>
        <taxon>Actinomycetes</taxon>
        <taxon>Pseudonocardiales</taxon>
        <taxon>Pseudonocardiaceae</taxon>
        <taxon>Amycolatopsis</taxon>
    </lineage>
</organism>
<reference evidence="3 4" key="1">
    <citation type="submission" date="2020-03" db="EMBL/GenBank/DDBJ databases">
        <title>Sequencing the genomes of 1000 actinobacteria strains.</title>
        <authorList>
            <person name="Klenk H.-P."/>
        </authorList>
    </citation>
    <scope>NUCLEOTIDE SEQUENCE [LARGE SCALE GENOMIC DNA]</scope>
    <source>
        <strain evidence="3 4">DSM 45668</strain>
    </source>
</reference>
<gene>
    <name evidence="3" type="ORF">FHX46_004048</name>
</gene>
<dbReference type="PANTHER" id="PTHR43767:SF1">
    <property type="entry name" value="NONRIBOSOMAL PEPTIDE SYNTHASE PES1 (EUROFUNG)-RELATED"/>
    <property type="match status" value="1"/>
</dbReference>
<dbReference type="EMBL" id="JAANOU010000001">
    <property type="protein sequence ID" value="NIH81518.1"/>
    <property type="molecule type" value="Genomic_DNA"/>
</dbReference>
<evidence type="ECO:0000313" key="3">
    <source>
        <dbReference type="EMBL" id="NIH81518.1"/>
    </source>
</evidence>
<dbReference type="Gene3D" id="3.30.300.30">
    <property type="match status" value="1"/>
</dbReference>
<evidence type="ECO:0000259" key="2">
    <source>
        <dbReference type="Pfam" id="PF13193"/>
    </source>
</evidence>
<evidence type="ECO:0000313" key="4">
    <source>
        <dbReference type="Proteomes" id="UP000754495"/>
    </source>
</evidence>
<dbReference type="NCBIfam" id="NF004837">
    <property type="entry name" value="PRK06187.1"/>
    <property type="match status" value="1"/>
</dbReference>
<dbReference type="RefSeq" id="WP_167117365.1">
    <property type="nucleotide sequence ID" value="NZ_JAANOU010000001.1"/>
</dbReference>
<dbReference type="PANTHER" id="PTHR43767">
    <property type="entry name" value="LONG-CHAIN-FATTY-ACID--COA LIGASE"/>
    <property type="match status" value="1"/>
</dbReference>
<dbReference type="InterPro" id="IPR042099">
    <property type="entry name" value="ANL_N_sf"/>
</dbReference>
<evidence type="ECO:0000259" key="1">
    <source>
        <dbReference type="Pfam" id="PF00501"/>
    </source>
</evidence>
<comment type="caution">
    <text evidence="3">The sequence shown here is derived from an EMBL/GenBank/DDBJ whole genome shotgun (WGS) entry which is preliminary data.</text>
</comment>
<dbReference type="InterPro" id="IPR050237">
    <property type="entry name" value="ATP-dep_AMP-bd_enzyme"/>
</dbReference>
<dbReference type="InterPro" id="IPR020845">
    <property type="entry name" value="AMP-binding_CS"/>
</dbReference>
<dbReference type="InterPro" id="IPR045851">
    <property type="entry name" value="AMP-bd_C_sf"/>
</dbReference>
<protein>
    <submittedName>
        <fullName evidence="3">Fatty-acyl-CoA synthase/long-chain acyl-CoA synthetase</fullName>
        <ecNumber evidence="3">6.2.1.-</ecNumber>
        <ecNumber evidence="3">6.2.1.3</ecNumber>
    </submittedName>
</protein>
<accession>A0ABX0SX46</accession>
<dbReference type="PROSITE" id="PS00455">
    <property type="entry name" value="AMP_BINDING"/>
    <property type="match status" value="1"/>
</dbReference>
<dbReference type="Proteomes" id="UP000754495">
    <property type="component" value="Unassembled WGS sequence"/>
</dbReference>
<feature type="domain" description="AMP-dependent synthetase/ligase" evidence="1">
    <location>
        <begin position="24"/>
        <end position="386"/>
    </location>
</feature>
<feature type="domain" description="AMP-binding enzyme C-terminal" evidence="2">
    <location>
        <begin position="436"/>
        <end position="512"/>
    </location>
</feature>
<keyword evidence="4" id="KW-1185">Reference proteome</keyword>
<dbReference type="SUPFAM" id="SSF56801">
    <property type="entry name" value="Acetyl-CoA synthetase-like"/>
    <property type="match status" value="1"/>
</dbReference>
<dbReference type="GO" id="GO:0004467">
    <property type="term" value="F:long-chain fatty acid-CoA ligase activity"/>
    <property type="evidence" value="ECO:0007669"/>
    <property type="project" value="UniProtKB-EC"/>
</dbReference>
<sequence length="540" mass="58068">MPMPGAAEVPRLLGRGMTMGDQLARHARTHGDQPAFSFEGTTRTYRQFDARVNRLANALRERGAGYGDRVAVLGLNALEVLETYFASTRLGAICVPVNFRLAAEEIAYVLADSGARASVVHAPLAPALAKARERIDEPGPCLVFGGAVDGMADYEEALATAPAEFAEITVDEQDPAFIMYTSGTTGRPKGAVLTHHNLLMHAFSNMATLGTGPDDKVWLAAAPLFHIAGLSGMLPNLLLGGRTVLLPSGRFDPVAVVDLMERERVTSVFLVPAQWQAIVSVPELASRDLSALAKISWGAAPASTTLLRTMIDTFPQAEVTTAFGQTECSPVTTLLRGEDSIRKIGSVGKPMLNVEVRVVDDDLRDVPRGEVGEIVYRSPMVMKEYWNKPAETAEAFRGGWFHSGDLVRQDEDGYYYVVDRKKDMIISGGENIYCAEVENVLAAHPKIGEVALIGMPDERWGETPLAVIAPRAAGDAPTAAELGEWCADRLARYKQPRHVAVVTALPRNPSGKVLKTQLRADRAAGKLPIDPAPVGAGNLA</sequence>
<dbReference type="EC" id="6.2.1.3" evidence="3"/>